<comment type="caution">
    <text evidence="2">The sequence shown here is derived from an EMBL/GenBank/DDBJ whole genome shotgun (WGS) entry which is preliminary data.</text>
</comment>
<name>A0A0M2F5G2_9GAMM</name>
<keyword evidence="1" id="KW-0812">Transmembrane</keyword>
<dbReference type="Proteomes" id="UP000029435">
    <property type="component" value="Unassembled WGS sequence"/>
</dbReference>
<keyword evidence="1" id="KW-0472">Membrane</keyword>
<gene>
    <name evidence="2" type="ORF">KU74_07250</name>
</gene>
<evidence type="ECO:0000313" key="3">
    <source>
        <dbReference type="Proteomes" id="UP000029435"/>
    </source>
</evidence>
<dbReference type="OrthoDB" id="9937410at2"/>
<keyword evidence="1" id="KW-1133">Transmembrane helix</keyword>
<dbReference type="AlphaFoldDB" id="A0A0M2F5G2"/>
<evidence type="ECO:0000313" key="2">
    <source>
        <dbReference type="EMBL" id="KGA36254.1"/>
    </source>
</evidence>
<dbReference type="EMBL" id="JQOD01000001">
    <property type="protein sequence ID" value="KGA36254.1"/>
    <property type="molecule type" value="Genomic_DNA"/>
</dbReference>
<sequence>MKNLFDTEGTVLFPFQTEIHFVWTIFSTAKHLAVSARGHLCQKQYWSACLCVLLLVAYLGVTAAVIWVAIPWFKALIVSKLAISVYWAWPVRRLLLWGIDKMVAAICRKFSLNN</sequence>
<organism evidence="2 3">
    <name type="scientific">Pectobacterium brasiliense</name>
    <dbReference type="NCBI Taxonomy" id="180957"/>
    <lineage>
        <taxon>Bacteria</taxon>
        <taxon>Pseudomonadati</taxon>
        <taxon>Pseudomonadota</taxon>
        <taxon>Gammaproteobacteria</taxon>
        <taxon>Enterobacterales</taxon>
        <taxon>Pectobacteriaceae</taxon>
        <taxon>Pectobacterium</taxon>
    </lineage>
</organism>
<dbReference type="RefSeq" id="WP_039313208.1">
    <property type="nucleotide sequence ID" value="NZ_JQOD01000001.1"/>
</dbReference>
<feature type="transmembrane region" description="Helical" evidence="1">
    <location>
        <begin position="45"/>
        <end position="66"/>
    </location>
</feature>
<reference evidence="2 3" key="1">
    <citation type="submission" date="2014-08" db="EMBL/GenBank/DDBJ databases">
        <title>Genome sequences of NCPPB Pectobacterium isolates.</title>
        <authorList>
            <person name="Glover R.H."/>
            <person name="Sapp M."/>
            <person name="Elphinstone J."/>
        </authorList>
    </citation>
    <scope>NUCLEOTIDE SEQUENCE [LARGE SCALE GENOMIC DNA]</scope>
    <source>
        <strain evidence="2 3">LMG 21372</strain>
    </source>
</reference>
<accession>A0A0M2F5G2</accession>
<proteinExistence type="predicted"/>
<evidence type="ECO:0000256" key="1">
    <source>
        <dbReference type="SAM" id="Phobius"/>
    </source>
</evidence>
<feature type="transmembrane region" description="Helical" evidence="1">
    <location>
        <begin position="72"/>
        <end position="89"/>
    </location>
</feature>
<protein>
    <submittedName>
        <fullName evidence="2">Abortive infection protein</fullName>
    </submittedName>
</protein>